<dbReference type="Gene3D" id="2.130.10.10">
    <property type="entry name" value="YVTN repeat-like/Quinoprotein amine dehydrogenase"/>
    <property type="match status" value="1"/>
</dbReference>
<dbReference type="RefSeq" id="XP_005643702.1">
    <property type="nucleotide sequence ID" value="XM_005643645.1"/>
</dbReference>
<dbReference type="InterPro" id="IPR019775">
    <property type="entry name" value="WD40_repeat_CS"/>
</dbReference>
<feature type="region of interest" description="Disordered" evidence="4">
    <location>
        <begin position="1"/>
        <end position="61"/>
    </location>
</feature>
<dbReference type="PROSITE" id="PS00678">
    <property type="entry name" value="WD_REPEATS_1"/>
    <property type="match status" value="1"/>
</dbReference>
<evidence type="ECO:0000256" key="3">
    <source>
        <dbReference type="PROSITE-ProRule" id="PRU00221"/>
    </source>
</evidence>
<organism evidence="5 6">
    <name type="scientific">Coccomyxa subellipsoidea (strain C-169)</name>
    <name type="common">Green microalga</name>
    <dbReference type="NCBI Taxonomy" id="574566"/>
    <lineage>
        <taxon>Eukaryota</taxon>
        <taxon>Viridiplantae</taxon>
        <taxon>Chlorophyta</taxon>
        <taxon>core chlorophytes</taxon>
        <taxon>Trebouxiophyceae</taxon>
        <taxon>Trebouxiophyceae incertae sedis</taxon>
        <taxon>Coccomyxaceae</taxon>
        <taxon>Coccomyxa</taxon>
        <taxon>Coccomyxa subellipsoidea</taxon>
    </lineage>
</organism>
<keyword evidence="6" id="KW-1185">Reference proteome</keyword>
<dbReference type="PRINTS" id="PR00320">
    <property type="entry name" value="GPROTEINBRPT"/>
</dbReference>
<dbReference type="SUPFAM" id="SSF50978">
    <property type="entry name" value="WD40 repeat-like"/>
    <property type="match status" value="1"/>
</dbReference>
<dbReference type="PANTHER" id="PTHR14221:SF0">
    <property type="entry name" value="WD REPEAT-CONTAINING PROTEIN 44"/>
    <property type="match status" value="1"/>
</dbReference>
<dbReference type="GeneID" id="17037088"/>
<dbReference type="InterPro" id="IPR020472">
    <property type="entry name" value="WD40_PAC1"/>
</dbReference>
<proteinExistence type="predicted"/>
<dbReference type="InterPro" id="IPR001680">
    <property type="entry name" value="WD40_rpt"/>
</dbReference>
<feature type="repeat" description="WD" evidence="3">
    <location>
        <begin position="171"/>
        <end position="204"/>
    </location>
</feature>
<protein>
    <submittedName>
        <fullName evidence="5">WD40 repeat-like protein</fullName>
    </submittedName>
</protein>
<dbReference type="STRING" id="574566.I0YL89"/>
<accession>I0YL89</accession>
<dbReference type="KEGG" id="csl:COCSUDRAFT_31379"/>
<dbReference type="InterPro" id="IPR036322">
    <property type="entry name" value="WD40_repeat_dom_sf"/>
</dbReference>
<comment type="caution">
    <text evidence="5">The sequence shown here is derived from an EMBL/GenBank/DDBJ whole genome shotgun (WGS) entry which is preliminary data.</text>
</comment>
<evidence type="ECO:0000256" key="2">
    <source>
        <dbReference type="ARBA" id="ARBA00022737"/>
    </source>
</evidence>
<dbReference type="SMART" id="SM00320">
    <property type="entry name" value="WD40"/>
    <property type="match status" value="7"/>
</dbReference>
<dbReference type="Proteomes" id="UP000007264">
    <property type="component" value="Unassembled WGS sequence"/>
</dbReference>
<dbReference type="EMBL" id="AGSI01000020">
    <property type="protein sequence ID" value="EIE19158.1"/>
    <property type="molecule type" value="Genomic_DNA"/>
</dbReference>
<dbReference type="OrthoDB" id="513768at2759"/>
<dbReference type="PROSITE" id="PS50082">
    <property type="entry name" value="WD_REPEATS_2"/>
    <property type="match status" value="3"/>
</dbReference>
<dbReference type="PROSITE" id="PS50294">
    <property type="entry name" value="WD_REPEATS_REGION"/>
    <property type="match status" value="3"/>
</dbReference>
<feature type="repeat" description="WD" evidence="3">
    <location>
        <begin position="269"/>
        <end position="303"/>
    </location>
</feature>
<dbReference type="PANTHER" id="PTHR14221">
    <property type="entry name" value="WD REPEAT DOMAIN 44"/>
    <property type="match status" value="1"/>
</dbReference>
<sequence>MGTPLTSGEEDIRKDPQASPKSLQEPQNGRSGDKEGGMPEGAEISGQTEEGSASQTERLARDSLDDSVVVKDLDTGRAINVLKKYTIRDLNTGQLFVVDAEPATASEAASEPGSPKTAPNKLVTDVSSGREMSMEEFDRALGLHTALEPVKVQAHSKLVKELTHLCVIQELNAHNGVIWTMKFSKNGKYLASAGQDAAVRVWEVCLNRGETENAEEGPRVLRVAPYRTFAGHTADVLDLAWSKSQFLLTASMDKTVRLWHISMDDCLRVFKHTDFVTSLDFHPVDDKYFISGSIDGKVRVWNIPEQRVVDWADVHEMVTATAFAPDGRRAVVGTMKGRCRFYQCEPSFKLEYQAQIDVKNRRGNTSRGRKITGMQFMPKDPSQLLITSNDSRVRLYDGEPPAAWCRRAGFTLRTKYKGHHNRNTQIRGTFSSDGAFLICGSDDGWVYVWTTGADEDKAACSGPDKYCVAVTQEKSASYECFHAHNDIVTVALFAPKTARRVHRIPSQRALGQVILTAGYNGEIKVFENLGAPHWLHCS</sequence>
<reference evidence="5 6" key="1">
    <citation type="journal article" date="2012" name="Genome Biol.">
        <title>The genome of the polar eukaryotic microalga coccomyxa subellipsoidea reveals traits of cold adaptation.</title>
        <authorList>
            <person name="Blanc G."/>
            <person name="Agarkova I."/>
            <person name="Grimwood J."/>
            <person name="Kuo A."/>
            <person name="Brueggeman A."/>
            <person name="Dunigan D."/>
            <person name="Gurnon J."/>
            <person name="Ladunga I."/>
            <person name="Lindquist E."/>
            <person name="Lucas S."/>
            <person name="Pangilinan J."/>
            <person name="Proschold T."/>
            <person name="Salamov A."/>
            <person name="Schmutz J."/>
            <person name="Weeks D."/>
            <person name="Yamada T."/>
            <person name="Claverie J.M."/>
            <person name="Grigoriev I."/>
            <person name="Van Etten J."/>
            <person name="Lomsadze A."/>
            <person name="Borodovsky M."/>
        </authorList>
    </citation>
    <scope>NUCLEOTIDE SEQUENCE [LARGE SCALE GENOMIC DNA]</scope>
    <source>
        <strain evidence="5 6">C-169</strain>
    </source>
</reference>
<dbReference type="CDD" id="cd00200">
    <property type="entry name" value="WD40"/>
    <property type="match status" value="1"/>
</dbReference>
<dbReference type="AlphaFoldDB" id="I0YL89"/>
<keyword evidence="2" id="KW-0677">Repeat</keyword>
<name>I0YL89_COCSC</name>
<gene>
    <name evidence="5" type="ORF">COCSUDRAFT_31379</name>
</gene>
<evidence type="ECO:0000313" key="6">
    <source>
        <dbReference type="Proteomes" id="UP000007264"/>
    </source>
</evidence>
<dbReference type="eggNOG" id="KOG0283">
    <property type="taxonomic scope" value="Eukaryota"/>
</dbReference>
<dbReference type="Pfam" id="PF00400">
    <property type="entry name" value="WD40"/>
    <property type="match status" value="4"/>
</dbReference>
<feature type="compositionally biased region" description="Polar residues" evidence="4">
    <location>
        <begin position="45"/>
        <end position="57"/>
    </location>
</feature>
<dbReference type="InterPro" id="IPR040324">
    <property type="entry name" value="WDR44/Dgr2"/>
</dbReference>
<feature type="compositionally biased region" description="Polar residues" evidence="4">
    <location>
        <begin position="19"/>
        <end position="30"/>
    </location>
</feature>
<evidence type="ECO:0000256" key="1">
    <source>
        <dbReference type="ARBA" id="ARBA00022574"/>
    </source>
</evidence>
<feature type="repeat" description="WD" evidence="3">
    <location>
        <begin position="229"/>
        <end position="269"/>
    </location>
</feature>
<evidence type="ECO:0000256" key="4">
    <source>
        <dbReference type="SAM" id="MobiDB-lite"/>
    </source>
</evidence>
<dbReference type="InterPro" id="IPR015943">
    <property type="entry name" value="WD40/YVTN_repeat-like_dom_sf"/>
</dbReference>
<evidence type="ECO:0000313" key="5">
    <source>
        <dbReference type="EMBL" id="EIE19158.1"/>
    </source>
</evidence>
<keyword evidence="1 3" id="KW-0853">WD repeat</keyword>